<reference evidence="1" key="1">
    <citation type="submission" date="2021-02" db="EMBL/GenBank/DDBJ databases">
        <authorList>
            <person name="Nowell W R."/>
        </authorList>
    </citation>
    <scope>NUCLEOTIDE SEQUENCE</scope>
</reference>
<sequence length="66" mass="7660">MENHVPISNEEQQTLRGLINFGFTFDNINSKESIEFLKKILNERLILILSKTSMENLSKPIQDEPL</sequence>
<dbReference type="EMBL" id="CAJOBG010113070">
    <property type="protein sequence ID" value="CAF4748083.1"/>
    <property type="molecule type" value="Genomic_DNA"/>
</dbReference>
<dbReference type="Proteomes" id="UP000663866">
    <property type="component" value="Unassembled WGS sequence"/>
</dbReference>
<feature type="non-terminal residue" evidence="1">
    <location>
        <position position="66"/>
    </location>
</feature>
<evidence type="ECO:0000313" key="1">
    <source>
        <dbReference type="EMBL" id="CAF4748083.1"/>
    </source>
</evidence>
<comment type="caution">
    <text evidence="1">The sequence shown here is derived from an EMBL/GenBank/DDBJ whole genome shotgun (WGS) entry which is preliminary data.</text>
</comment>
<protein>
    <submittedName>
        <fullName evidence="1">Uncharacterized protein</fullName>
    </submittedName>
</protein>
<gene>
    <name evidence="1" type="ORF">OVN521_LOCUS50053</name>
</gene>
<keyword evidence="2" id="KW-1185">Reference proteome</keyword>
<dbReference type="AlphaFoldDB" id="A0A821LAM0"/>
<evidence type="ECO:0000313" key="2">
    <source>
        <dbReference type="Proteomes" id="UP000663866"/>
    </source>
</evidence>
<accession>A0A821LAM0</accession>
<name>A0A821LAM0_9BILA</name>
<proteinExistence type="predicted"/>
<organism evidence="1 2">
    <name type="scientific">Rotaria magnacalcarata</name>
    <dbReference type="NCBI Taxonomy" id="392030"/>
    <lineage>
        <taxon>Eukaryota</taxon>
        <taxon>Metazoa</taxon>
        <taxon>Spiralia</taxon>
        <taxon>Gnathifera</taxon>
        <taxon>Rotifera</taxon>
        <taxon>Eurotatoria</taxon>
        <taxon>Bdelloidea</taxon>
        <taxon>Philodinida</taxon>
        <taxon>Philodinidae</taxon>
        <taxon>Rotaria</taxon>
    </lineage>
</organism>